<keyword evidence="4" id="KW-1185">Reference proteome</keyword>
<protein>
    <recommendedName>
        <fullName evidence="5">Phage protein</fullName>
    </recommendedName>
</protein>
<sequence>MLDLILVIKDEKSVTYNYYPNGSEKSGRVTIGINDLEIINHELSEYEKFYETRKYLGHAIHRIKENIKINEFPETELVAWG</sequence>
<name>A0AAX0QUA4_9STAP</name>
<evidence type="ECO:0000313" key="3">
    <source>
        <dbReference type="Proteomes" id="UP000217473"/>
    </source>
</evidence>
<dbReference type="RefSeq" id="WP_096596803.1">
    <property type="nucleotide sequence ID" value="NZ_JAPSWG010000013.1"/>
</dbReference>
<evidence type="ECO:0000313" key="4">
    <source>
        <dbReference type="Proteomes" id="UP000266198"/>
    </source>
</evidence>
<proteinExistence type="predicted"/>
<evidence type="ECO:0000313" key="2">
    <source>
        <dbReference type="EMBL" id="RIZ54777.1"/>
    </source>
</evidence>
<evidence type="ECO:0008006" key="5">
    <source>
        <dbReference type="Google" id="ProtNLM"/>
    </source>
</evidence>
<reference evidence="2 4" key="2">
    <citation type="submission" date="2017-06" db="EMBL/GenBank/DDBJ databases">
        <title>Identification of a new gene, sdsY, involved in staphylococcal internalization in non-professional phagocytic cells (NPPCs).</title>
        <authorList>
            <person name="Maali Y."/>
            <person name="Martins-Simoes P."/>
            <person name="Trouillet-Assant S."/>
            <person name="Laurent F."/>
            <person name="Diot A."/>
            <person name="Verhoeven P."/>
            <person name="Bouvard D."/>
            <person name="Vandenesch F."/>
            <person name="Bes M."/>
        </authorList>
    </citation>
    <scope>NUCLEOTIDE SEQUENCE [LARGE SCALE GENOMIC DNA]</scope>
    <source>
        <strain evidence="2 4">Heidy</strain>
    </source>
</reference>
<comment type="caution">
    <text evidence="1">The sequence shown here is derived from an EMBL/GenBank/DDBJ whole genome shotgun (WGS) entry which is preliminary data.</text>
</comment>
<evidence type="ECO:0000313" key="1">
    <source>
        <dbReference type="EMBL" id="PCF50741.1"/>
    </source>
</evidence>
<dbReference type="AlphaFoldDB" id="A0AAX0QUA4"/>
<gene>
    <name evidence="1" type="ORF">B5C07_05865</name>
    <name evidence="2" type="ORF">CDL68_04510</name>
</gene>
<dbReference type="Proteomes" id="UP000217473">
    <property type="component" value="Unassembled WGS sequence"/>
</dbReference>
<dbReference type="EMBL" id="MWUR01000007">
    <property type="protein sequence ID" value="PCF50741.1"/>
    <property type="molecule type" value="Genomic_DNA"/>
</dbReference>
<accession>A0AAX0QUA4</accession>
<dbReference type="Proteomes" id="UP000266198">
    <property type="component" value="Unassembled WGS sequence"/>
</dbReference>
<reference evidence="1 3" key="1">
    <citation type="journal article" date="2017" name="PLoS ONE">
        <title>Development of a real-time PCR for detection of Staphylococcus pseudintermedius using a novel automated comparison of whole-genome sequences.</title>
        <authorList>
            <person name="Verstappen K.M."/>
            <person name="Huijbregts L."/>
            <person name="Spaninks M."/>
            <person name="Wagenaar J.A."/>
            <person name="Fluit A.C."/>
            <person name="Duim B."/>
        </authorList>
    </citation>
    <scope>NUCLEOTIDE SEQUENCE [LARGE SCALE GENOMIC DNA]</scope>
    <source>
        <strain evidence="1 3">15S02591-1</strain>
    </source>
</reference>
<dbReference type="EMBL" id="NIPK01000006">
    <property type="protein sequence ID" value="RIZ54777.1"/>
    <property type="molecule type" value="Genomic_DNA"/>
</dbReference>
<organism evidence="1 3">
    <name type="scientific">Staphylococcus delphini</name>
    <dbReference type="NCBI Taxonomy" id="53344"/>
    <lineage>
        <taxon>Bacteria</taxon>
        <taxon>Bacillati</taxon>
        <taxon>Bacillota</taxon>
        <taxon>Bacilli</taxon>
        <taxon>Bacillales</taxon>
        <taxon>Staphylococcaceae</taxon>
        <taxon>Staphylococcus</taxon>
        <taxon>Staphylococcus intermedius group</taxon>
    </lineage>
</organism>